<dbReference type="InterPro" id="IPR001841">
    <property type="entry name" value="Znf_RING"/>
</dbReference>
<keyword evidence="11" id="KW-0833">Ubl conjugation pathway</keyword>
<keyword evidence="7" id="KW-0808">Transferase</keyword>
<evidence type="ECO:0000313" key="20">
    <source>
        <dbReference type="EMBL" id="CEK89957.1"/>
    </source>
</evidence>
<evidence type="ECO:0000259" key="16">
    <source>
        <dbReference type="PROSITE" id="PS50089"/>
    </source>
</evidence>
<dbReference type="Pfam" id="PF13639">
    <property type="entry name" value="zf-RING_2"/>
    <property type="match status" value="1"/>
</dbReference>
<dbReference type="PROSITE" id="PS00518">
    <property type="entry name" value="ZF_RING_1"/>
    <property type="match status" value="1"/>
</dbReference>
<evidence type="ECO:0000256" key="13">
    <source>
        <dbReference type="PROSITE-ProRule" id="PRU00322"/>
    </source>
</evidence>
<name>A0A0B7B9G9_9EUPU</name>
<dbReference type="CDD" id="cd20345">
    <property type="entry name" value="BRcat_RBR_HOIL1"/>
    <property type="match status" value="1"/>
</dbReference>
<dbReference type="EC" id="2.3.2.31" evidence="4"/>
<feature type="region of interest" description="Disordered" evidence="14">
    <location>
        <begin position="163"/>
        <end position="202"/>
    </location>
</feature>
<dbReference type="GO" id="GO:0071797">
    <property type="term" value="C:LUBAC complex"/>
    <property type="evidence" value="ECO:0007669"/>
    <property type="project" value="TreeGrafter"/>
</dbReference>
<evidence type="ECO:0000256" key="7">
    <source>
        <dbReference type="ARBA" id="ARBA00022679"/>
    </source>
</evidence>
<feature type="compositionally biased region" description="Polar residues" evidence="14">
    <location>
        <begin position="187"/>
        <end position="202"/>
    </location>
</feature>
<dbReference type="PANTHER" id="PTHR22770:SF13">
    <property type="entry name" value="RING-TYPE DOMAIN-CONTAINING PROTEIN"/>
    <property type="match status" value="1"/>
</dbReference>
<proteinExistence type="inferred from homology"/>
<dbReference type="SUPFAM" id="SSF57850">
    <property type="entry name" value="RING/U-box"/>
    <property type="match status" value="3"/>
</dbReference>
<evidence type="ECO:0000256" key="10">
    <source>
        <dbReference type="ARBA" id="ARBA00022771"/>
    </source>
</evidence>
<keyword evidence="10 13" id="KW-0863">Zinc-finger</keyword>
<dbReference type="InterPro" id="IPR047559">
    <property type="entry name" value="HOIL1_RBR_mRING-HC-C3HC3D"/>
</dbReference>
<dbReference type="InterPro" id="IPR051628">
    <property type="entry name" value="LUBAC_E3_Ligases"/>
</dbReference>
<dbReference type="InterPro" id="IPR017907">
    <property type="entry name" value="Znf_RING_CS"/>
</dbReference>
<evidence type="ECO:0000256" key="11">
    <source>
        <dbReference type="ARBA" id="ARBA00022786"/>
    </source>
</evidence>
<dbReference type="PROSITE" id="PS51873">
    <property type="entry name" value="TRIAD"/>
    <property type="match status" value="1"/>
</dbReference>
<dbReference type="Gene3D" id="3.30.40.10">
    <property type="entry name" value="Zinc/RING finger domain, C3HC4 (zinc finger)"/>
    <property type="match status" value="1"/>
</dbReference>
<evidence type="ECO:0000313" key="19">
    <source>
        <dbReference type="EMBL" id="CEK89954.1"/>
    </source>
</evidence>
<comment type="similarity">
    <text evidence="3">Belongs to the RBR family.</text>
</comment>
<feature type="domain" description="RING-type" evidence="16">
    <location>
        <begin position="391"/>
        <end position="433"/>
    </location>
</feature>
<evidence type="ECO:0000259" key="15">
    <source>
        <dbReference type="PROSITE" id="PS50053"/>
    </source>
</evidence>
<keyword evidence="6" id="KW-0597">Phosphoprotein</keyword>
<dbReference type="InterPro" id="IPR044066">
    <property type="entry name" value="TRIAD_supradom"/>
</dbReference>
<dbReference type="InterPro" id="IPR047557">
    <property type="entry name" value="Rcat_RBR_HOIL1"/>
</dbReference>
<evidence type="ECO:0000256" key="1">
    <source>
        <dbReference type="ARBA" id="ARBA00001798"/>
    </source>
</evidence>
<feature type="compositionally biased region" description="Polar residues" evidence="14">
    <location>
        <begin position="163"/>
        <end position="175"/>
    </location>
</feature>
<dbReference type="GO" id="GO:0009893">
    <property type="term" value="P:positive regulation of metabolic process"/>
    <property type="evidence" value="ECO:0007669"/>
    <property type="project" value="UniProtKB-ARBA"/>
</dbReference>
<dbReference type="GO" id="GO:0008270">
    <property type="term" value="F:zinc ion binding"/>
    <property type="evidence" value="ECO:0007669"/>
    <property type="project" value="UniProtKB-KW"/>
</dbReference>
<dbReference type="EMBL" id="HACG01043089">
    <property type="protein sequence ID" value="CEK89954.1"/>
    <property type="molecule type" value="Transcribed_RNA"/>
</dbReference>
<dbReference type="AlphaFoldDB" id="A0A0B7B9G9"/>
<evidence type="ECO:0000256" key="8">
    <source>
        <dbReference type="ARBA" id="ARBA00022723"/>
    </source>
</evidence>
<dbReference type="FunFam" id="3.30.40.10:FF:000137">
    <property type="entry name" value="RanBP-type and C3HC4-type zinc finger-containing protein 1"/>
    <property type="match status" value="1"/>
</dbReference>
<gene>
    <name evidence="19" type="primary">ORF173784</name>
    <name evidence="20" type="synonym">ORF173810</name>
</gene>
<dbReference type="Gene3D" id="1.20.120.1750">
    <property type="match status" value="1"/>
</dbReference>
<dbReference type="InterPro" id="IPR029071">
    <property type="entry name" value="Ubiquitin-like_domsf"/>
</dbReference>
<dbReference type="CDD" id="cd16633">
    <property type="entry name" value="mRING-HC-C3HC3D_RBR_HOIL1"/>
    <property type="match status" value="1"/>
</dbReference>
<keyword evidence="12" id="KW-0862">Zinc</keyword>
<dbReference type="PROSITE" id="PS50053">
    <property type="entry name" value="UBIQUITIN_2"/>
    <property type="match status" value="1"/>
</dbReference>
<evidence type="ECO:0000259" key="17">
    <source>
        <dbReference type="PROSITE" id="PS50199"/>
    </source>
</evidence>
<feature type="domain" description="RanBP2-type" evidence="17">
    <location>
        <begin position="301"/>
        <end position="331"/>
    </location>
</feature>
<feature type="domain" description="RING-type" evidence="18">
    <location>
        <begin position="387"/>
        <end position="615"/>
    </location>
</feature>
<sequence length="619" mass="69574">MSETLFKLGEKLSAAIQAGDAKEAASLAVQFSSLKLKLDINIKREELDLRNKEHEFSVRVHVEDRLSDGFYFNLQVKSSDTIQDLKKKVMLKYNFPEEVQRWIIGKKIPENENKLSQCSVKGSGHTLYLYLVTARSVGLSKQDYDMRHRALQLGTFLPHKQLNQSGLQSPVQTESPEPLWPVPLSPLETQSHSSSNNTSPALASSPVLGMEEIGLGHSTYGMTRQTSRRSLNSGSNIIQEMLMGPNLSSLATLDSRQKSASLENAANGMELWGNEFIESSIASTHSTYRLREPSPTHPPETEKIGWVCPKCTFINLPVRPGCEMCTGPKPPGYKVPSGYHMTPEERMLLENDQLLEKMTREAQEREVLANYEELIATDNLDVILNTEAFQCPICFDDVDVEDGIVLRECLHMFCRGCLTEAVRFCEDAILKCPYQEGLYACQCVLQEREIRALVPEHIYLRYLQRGLDQAESQTINSYHCKTADCHGWCVYEDLVNFFKCPVCKLENCLTCKAIHEGLNCKQYQDDLKLRANNDIAAKQTAEMLQKLVADGEAMHCPQCHVVLQKKGGCDWIKCSICKTEICWVTKGPRWGPLGDGDLSGGCHCRTNGQKCHPNCVNCH</sequence>
<keyword evidence="8" id="KW-0479">Metal-binding</keyword>
<dbReference type="CDD" id="cd20358">
    <property type="entry name" value="Rcat_RBR_HOIL1"/>
    <property type="match status" value="1"/>
</dbReference>
<evidence type="ECO:0000259" key="18">
    <source>
        <dbReference type="PROSITE" id="PS51873"/>
    </source>
</evidence>
<dbReference type="InterPro" id="IPR000626">
    <property type="entry name" value="Ubiquitin-like_dom"/>
</dbReference>
<dbReference type="FunFam" id="1.20.120.1750:FF:000026">
    <property type="entry name" value="RANBP2-type and C3HC4-type zinc finger containing 1"/>
    <property type="match status" value="1"/>
</dbReference>
<keyword evidence="9" id="KW-0677">Repeat</keyword>
<reference evidence="19" key="1">
    <citation type="submission" date="2014-12" db="EMBL/GenBank/DDBJ databases">
        <title>Insight into the proteome of Arion vulgaris.</title>
        <authorList>
            <person name="Aradska J."/>
            <person name="Bulat T."/>
            <person name="Smidak R."/>
            <person name="Sarate P."/>
            <person name="Gangsoo J."/>
            <person name="Sialana F."/>
            <person name="Bilban M."/>
            <person name="Lubec G."/>
        </authorList>
    </citation>
    <scope>NUCLEOTIDE SEQUENCE</scope>
    <source>
        <tissue evidence="19">Skin</tissue>
    </source>
</reference>
<accession>A0A0B7B9G9</accession>
<dbReference type="InterPro" id="IPR013083">
    <property type="entry name" value="Znf_RING/FYVE/PHD"/>
</dbReference>
<evidence type="ECO:0000256" key="9">
    <source>
        <dbReference type="ARBA" id="ARBA00022737"/>
    </source>
</evidence>
<dbReference type="GO" id="GO:0043130">
    <property type="term" value="F:ubiquitin binding"/>
    <property type="evidence" value="ECO:0007669"/>
    <property type="project" value="TreeGrafter"/>
</dbReference>
<dbReference type="InterPro" id="IPR036443">
    <property type="entry name" value="Znf_RanBP2_sf"/>
</dbReference>
<evidence type="ECO:0000256" key="14">
    <source>
        <dbReference type="SAM" id="MobiDB-lite"/>
    </source>
</evidence>
<dbReference type="Gene3D" id="3.10.20.90">
    <property type="entry name" value="Phosphatidylinositol 3-kinase Catalytic Subunit, Chain A, domain 1"/>
    <property type="match status" value="1"/>
</dbReference>
<dbReference type="Pfam" id="PF00240">
    <property type="entry name" value="ubiquitin"/>
    <property type="match status" value="1"/>
</dbReference>
<dbReference type="SUPFAM" id="SSF90209">
    <property type="entry name" value="Ran binding protein zinc finger-like"/>
    <property type="match status" value="1"/>
</dbReference>
<dbReference type="GO" id="GO:0061630">
    <property type="term" value="F:ubiquitin protein ligase activity"/>
    <property type="evidence" value="ECO:0007669"/>
    <property type="project" value="UniProtKB-EC"/>
</dbReference>
<dbReference type="PROSITE" id="PS01358">
    <property type="entry name" value="ZF_RANBP2_1"/>
    <property type="match status" value="1"/>
</dbReference>
<dbReference type="InterPro" id="IPR047558">
    <property type="entry name" value="BRcat_RBR_HOIL1"/>
</dbReference>
<evidence type="ECO:0000256" key="12">
    <source>
        <dbReference type="ARBA" id="ARBA00022833"/>
    </source>
</evidence>
<dbReference type="InterPro" id="IPR001876">
    <property type="entry name" value="Znf_RanBP2"/>
</dbReference>
<feature type="domain" description="Ubiquitin-like" evidence="15">
    <location>
        <begin position="60"/>
        <end position="121"/>
    </location>
</feature>
<evidence type="ECO:0000256" key="3">
    <source>
        <dbReference type="ARBA" id="ARBA00008278"/>
    </source>
</evidence>
<dbReference type="UniPathway" id="UPA00143"/>
<evidence type="ECO:0000256" key="5">
    <source>
        <dbReference type="ARBA" id="ARBA00017887"/>
    </source>
</evidence>
<dbReference type="PROSITE" id="PS50199">
    <property type="entry name" value="ZF_RANBP2_2"/>
    <property type="match status" value="1"/>
</dbReference>
<dbReference type="GO" id="GO:0043161">
    <property type="term" value="P:proteasome-mediated ubiquitin-dependent protein catabolic process"/>
    <property type="evidence" value="ECO:0007669"/>
    <property type="project" value="TreeGrafter"/>
</dbReference>
<evidence type="ECO:0000256" key="2">
    <source>
        <dbReference type="ARBA" id="ARBA00004906"/>
    </source>
</evidence>
<dbReference type="PANTHER" id="PTHR22770">
    <property type="entry name" value="UBIQUITIN CONJUGATING ENZYME 7 INTERACTING PROTEIN-RELATED"/>
    <property type="match status" value="1"/>
</dbReference>
<organism evidence="19">
    <name type="scientific">Arion vulgaris</name>
    <dbReference type="NCBI Taxonomy" id="1028688"/>
    <lineage>
        <taxon>Eukaryota</taxon>
        <taxon>Metazoa</taxon>
        <taxon>Spiralia</taxon>
        <taxon>Lophotrochozoa</taxon>
        <taxon>Mollusca</taxon>
        <taxon>Gastropoda</taxon>
        <taxon>Heterobranchia</taxon>
        <taxon>Euthyneura</taxon>
        <taxon>Panpulmonata</taxon>
        <taxon>Eupulmonata</taxon>
        <taxon>Stylommatophora</taxon>
        <taxon>Helicina</taxon>
        <taxon>Arionoidea</taxon>
        <taxon>Arionidae</taxon>
        <taxon>Arion</taxon>
    </lineage>
</organism>
<comment type="catalytic activity">
    <reaction evidence="1">
        <text>[E2 ubiquitin-conjugating enzyme]-S-ubiquitinyl-L-cysteine + [acceptor protein]-L-lysine = [E2 ubiquitin-conjugating enzyme]-L-cysteine + [acceptor protein]-N(6)-ubiquitinyl-L-lysine.</text>
        <dbReference type="EC" id="2.3.2.31"/>
    </reaction>
</comment>
<evidence type="ECO:0000256" key="6">
    <source>
        <dbReference type="ARBA" id="ARBA00022553"/>
    </source>
</evidence>
<evidence type="ECO:0000256" key="4">
    <source>
        <dbReference type="ARBA" id="ARBA00012251"/>
    </source>
</evidence>
<comment type="pathway">
    <text evidence="2">Protein modification; protein ubiquitination.</text>
</comment>
<dbReference type="PROSITE" id="PS50089">
    <property type="entry name" value="ZF_RING_2"/>
    <property type="match status" value="1"/>
</dbReference>
<dbReference type="Gene3D" id="2.30.30.380">
    <property type="entry name" value="Zn-finger domain of Sec23/24"/>
    <property type="match status" value="1"/>
</dbReference>
<dbReference type="EMBL" id="HACG01043092">
    <property type="protein sequence ID" value="CEK89957.1"/>
    <property type="molecule type" value="Transcribed_RNA"/>
</dbReference>
<protein>
    <recommendedName>
        <fullName evidence="5">RanBP-type and C3HC4-type zinc finger-containing protein 1</fullName>
        <ecNumber evidence="4">2.3.2.31</ecNumber>
    </recommendedName>
</protein>
<dbReference type="SUPFAM" id="SSF54236">
    <property type="entry name" value="Ubiquitin-like"/>
    <property type="match status" value="1"/>
</dbReference>
<dbReference type="GO" id="GO:0097039">
    <property type="term" value="P:protein linear polyubiquitination"/>
    <property type="evidence" value="ECO:0007669"/>
    <property type="project" value="TreeGrafter"/>
</dbReference>